<dbReference type="InterPro" id="IPR005829">
    <property type="entry name" value="Sugar_transporter_CS"/>
</dbReference>
<comment type="subcellular location">
    <subcellularLocation>
        <location evidence="1">Cell membrane</location>
        <topology evidence="1">Multi-pass membrane protein</topology>
    </subcellularLocation>
</comment>
<feature type="domain" description="Major facilitator superfamily (MFS) profile" evidence="9">
    <location>
        <begin position="22"/>
        <end position="520"/>
    </location>
</feature>
<dbReference type="InterPro" id="IPR011701">
    <property type="entry name" value="MFS"/>
</dbReference>
<proteinExistence type="inferred from homology"/>
<dbReference type="NCBIfam" id="TIGR00711">
    <property type="entry name" value="efflux_EmrB"/>
    <property type="match status" value="1"/>
</dbReference>
<evidence type="ECO:0000313" key="11">
    <source>
        <dbReference type="Proteomes" id="UP000032735"/>
    </source>
</evidence>
<dbReference type="Proteomes" id="UP000032735">
    <property type="component" value="Chromosome"/>
</dbReference>
<evidence type="ECO:0000256" key="1">
    <source>
        <dbReference type="ARBA" id="ARBA00004651"/>
    </source>
</evidence>
<evidence type="ECO:0000256" key="8">
    <source>
        <dbReference type="SAM" id="Phobius"/>
    </source>
</evidence>
<dbReference type="GO" id="GO:0022857">
    <property type="term" value="F:transmembrane transporter activity"/>
    <property type="evidence" value="ECO:0007669"/>
    <property type="project" value="InterPro"/>
</dbReference>
<dbReference type="InterPro" id="IPR020846">
    <property type="entry name" value="MFS_dom"/>
</dbReference>
<organism evidence="10 11">
    <name type="scientific">Xenorhabdus poinarii G6</name>
    <dbReference type="NCBI Taxonomy" id="1354304"/>
    <lineage>
        <taxon>Bacteria</taxon>
        <taxon>Pseudomonadati</taxon>
        <taxon>Pseudomonadota</taxon>
        <taxon>Gammaproteobacteria</taxon>
        <taxon>Enterobacterales</taxon>
        <taxon>Morganellaceae</taxon>
        <taxon>Xenorhabdus</taxon>
    </lineage>
</organism>
<feature type="transmembrane region" description="Helical" evidence="8">
    <location>
        <begin position="314"/>
        <end position="336"/>
    </location>
</feature>
<dbReference type="PROSITE" id="PS50850">
    <property type="entry name" value="MFS"/>
    <property type="match status" value="1"/>
</dbReference>
<keyword evidence="5 8" id="KW-0812">Transmembrane</keyword>
<sequence length="528" mass="59431">MRGNIITVESERPQLTCRQWCVAGGGLIGGFMAILDIQITNSSMKVIQGALSASLDESSWLITSYFTSEIIAIPLCGWLCQILGTGRYALWCIVGFLSTSLLCSFAWNLNSMILFRTLQGFCGGALIPISFRLIIEFFPQEKRPLGMSLFSIISTFAPAVGPALGGWLTDKLSWHAIFYINAIPALLSYILISYSLKYQKINWNAIRTGDFVGVFSMMLCLGALIVVLEKGSMLNWFESDMICILTIISTIGLIVFIYNQFTYQYPLINIKLFRDFYFSFSLFIFSMFGLSIYGTLFLVSYYLTRVYDYNASQIGSMVIWMGFPQLIILPFIPFLVKRFNLKYLICIGFSGLAISAFMNSSMNGDFSESQMIWSMLIRALGQPFIMVPLSLLATRHIQQRDSTSSAVLINVFRSLGGSCGIAMLTTFFISRFNTHFYDIKTSLISSSGVFTYYLNSVKNLMIHHGLESDTQDVKHTAIAILEKNIVQQAEIMAFNDLFLIMGGIMLITVFLVLFSTYDFYLHLAKKES</sequence>
<dbReference type="PANTHER" id="PTHR42718">
    <property type="entry name" value="MAJOR FACILITATOR SUPERFAMILY MULTIDRUG TRANSPORTER MFSC"/>
    <property type="match status" value="1"/>
</dbReference>
<feature type="transmembrane region" description="Helical" evidence="8">
    <location>
        <begin position="20"/>
        <end position="39"/>
    </location>
</feature>
<dbReference type="KEGG" id="xpo:XPG1_2896"/>
<evidence type="ECO:0000259" key="9">
    <source>
        <dbReference type="PROSITE" id="PS50850"/>
    </source>
</evidence>
<keyword evidence="4" id="KW-1003">Cell membrane</keyword>
<protein>
    <submittedName>
        <fullName evidence="10">Inner membrane component of tripartite multidrug resistance system</fullName>
    </submittedName>
</protein>
<keyword evidence="6 8" id="KW-1133">Transmembrane helix</keyword>
<evidence type="ECO:0000256" key="6">
    <source>
        <dbReference type="ARBA" id="ARBA00022989"/>
    </source>
</evidence>
<dbReference type="SUPFAM" id="SSF103473">
    <property type="entry name" value="MFS general substrate transporter"/>
    <property type="match status" value="1"/>
</dbReference>
<feature type="transmembrane region" description="Helical" evidence="8">
    <location>
        <begin position="497"/>
        <end position="520"/>
    </location>
</feature>
<accession>A0A068R5P9</accession>
<dbReference type="STRING" id="1354304.XPG1_2896"/>
<name>A0A068R5P9_9GAMM</name>
<feature type="transmembrane region" description="Helical" evidence="8">
    <location>
        <begin position="59"/>
        <end position="81"/>
    </location>
</feature>
<dbReference type="Gene3D" id="1.20.1720.10">
    <property type="entry name" value="Multidrug resistance protein D"/>
    <property type="match status" value="1"/>
</dbReference>
<dbReference type="AlphaFoldDB" id="A0A068R5P9"/>
<keyword evidence="7 8" id="KW-0472">Membrane</keyword>
<dbReference type="Pfam" id="PF07690">
    <property type="entry name" value="MFS_1"/>
    <property type="match status" value="1"/>
</dbReference>
<evidence type="ECO:0000256" key="5">
    <source>
        <dbReference type="ARBA" id="ARBA00022692"/>
    </source>
</evidence>
<feature type="transmembrane region" description="Helical" evidence="8">
    <location>
        <begin position="88"/>
        <end position="107"/>
    </location>
</feature>
<dbReference type="EMBL" id="FO704551">
    <property type="protein sequence ID" value="CDG22543.1"/>
    <property type="molecule type" value="Genomic_DNA"/>
</dbReference>
<evidence type="ECO:0000256" key="4">
    <source>
        <dbReference type="ARBA" id="ARBA00022475"/>
    </source>
</evidence>
<dbReference type="HOGENOM" id="CLU_000960_28_0_6"/>
<keyword evidence="3" id="KW-0813">Transport</keyword>
<feature type="transmembrane region" description="Helical" evidence="8">
    <location>
        <begin position="147"/>
        <end position="168"/>
    </location>
</feature>
<evidence type="ECO:0000256" key="3">
    <source>
        <dbReference type="ARBA" id="ARBA00022448"/>
    </source>
</evidence>
<dbReference type="InterPro" id="IPR036259">
    <property type="entry name" value="MFS_trans_sf"/>
</dbReference>
<feature type="transmembrane region" description="Helical" evidence="8">
    <location>
        <begin position="239"/>
        <end position="259"/>
    </location>
</feature>
<dbReference type="GO" id="GO:0005886">
    <property type="term" value="C:plasma membrane"/>
    <property type="evidence" value="ECO:0007669"/>
    <property type="project" value="UniProtKB-SubCell"/>
</dbReference>
<reference evidence="10 11" key="1">
    <citation type="submission" date="2013-07" db="EMBL/GenBank/DDBJ databases">
        <authorList>
            <person name="Genoscope - CEA"/>
        </authorList>
    </citation>
    <scope>NUCLEOTIDE SEQUENCE [LARGE SCALE GENOMIC DNA]</scope>
    <source>
        <strain evidence="10 11">G6</strain>
    </source>
</reference>
<dbReference type="PROSITE" id="PS00217">
    <property type="entry name" value="SUGAR_TRANSPORT_2"/>
    <property type="match status" value="1"/>
</dbReference>
<feature type="transmembrane region" description="Helical" evidence="8">
    <location>
        <begin position="113"/>
        <end position="135"/>
    </location>
</feature>
<feature type="transmembrane region" description="Helical" evidence="8">
    <location>
        <begin position="343"/>
        <end position="360"/>
    </location>
</feature>
<evidence type="ECO:0000256" key="7">
    <source>
        <dbReference type="ARBA" id="ARBA00023136"/>
    </source>
</evidence>
<keyword evidence="11" id="KW-1185">Reference proteome</keyword>
<feature type="transmembrane region" description="Helical" evidence="8">
    <location>
        <begin position="406"/>
        <end position="429"/>
    </location>
</feature>
<feature type="transmembrane region" description="Helical" evidence="8">
    <location>
        <begin position="280"/>
        <end position="302"/>
    </location>
</feature>
<feature type="transmembrane region" description="Helical" evidence="8">
    <location>
        <begin position="174"/>
        <end position="196"/>
    </location>
</feature>
<dbReference type="Gene3D" id="1.20.1250.20">
    <property type="entry name" value="MFS general substrate transporter like domains"/>
    <property type="match status" value="1"/>
</dbReference>
<feature type="transmembrane region" description="Helical" evidence="8">
    <location>
        <begin position="208"/>
        <end position="227"/>
    </location>
</feature>
<feature type="transmembrane region" description="Helical" evidence="8">
    <location>
        <begin position="372"/>
        <end position="394"/>
    </location>
</feature>
<dbReference type="PANTHER" id="PTHR42718:SF9">
    <property type="entry name" value="MAJOR FACILITATOR SUPERFAMILY MULTIDRUG TRANSPORTER MFSC"/>
    <property type="match status" value="1"/>
</dbReference>
<evidence type="ECO:0000256" key="2">
    <source>
        <dbReference type="ARBA" id="ARBA00008537"/>
    </source>
</evidence>
<dbReference type="OrthoDB" id="9812221at2"/>
<dbReference type="InterPro" id="IPR004638">
    <property type="entry name" value="EmrB-like"/>
</dbReference>
<evidence type="ECO:0000313" key="10">
    <source>
        <dbReference type="EMBL" id="CDG22543.1"/>
    </source>
</evidence>
<dbReference type="CDD" id="cd17503">
    <property type="entry name" value="MFS_LmrB_MDR_like"/>
    <property type="match status" value="1"/>
</dbReference>
<comment type="similarity">
    <text evidence="2">Belongs to the major facilitator superfamily. EmrB family.</text>
</comment>
<gene>
    <name evidence="10" type="ORF">XPG1_2896</name>
</gene>